<comment type="caution">
    <text evidence="2">The sequence shown here is derived from an EMBL/GenBank/DDBJ whole genome shotgun (WGS) entry which is preliminary data.</text>
</comment>
<dbReference type="EMBL" id="JARJCM010000055">
    <property type="protein sequence ID" value="KAJ7034679.1"/>
    <property type="molecule type" value="Genomic_DNA"/>
</dbReference>
<feature type="region of interest" description="Disordered" evidence="1">
    <location>
        <begin position="538"/>
        <end position="631"/>
    </location>
</feature>
<feature type="compositionally biased region" description="Basic and acidic residues" evidence="1">
    <location>
        <begin position="90"/>
        <end position="99"/>
    </location>
</feature>
<feature type="compositionally biased region" description="Polar residues" evidence="1">
    <location>
        <begin position="199"/>
        <end position="209"/>
    </location>
</feature>
<feature type="region of interest" description="Disordered" evidence="1">
    <location>
        <begin position="495"/>
        <end position="524"/>
    </location>
</feature>
<feature type="region of interest" description="Disordered" evidence="1">
    <location>
        <begin position="76"/>
        <end position="106"/>
    </location>
</feature>
<dbReference type="AlphaFoldDB" id="A0AAD6SVX5"/>
<feature type="compositionally biased region" description="Acidic residues" evidence="1">
    <location>
        <begin position="510"/>
        <end position="522"/>
    </location>
</feature>
<sequence length="631" mass="69567">MSATSQVPPPVRFKGKLDSMARKMLQEIAEAMGMDNVKNTKAVLISFINSSMDRFPSTFQDDPRFIGLYEARSIPKKTRGHKGKNSASKAAEDSKDASKPAEPLTGANLTLFQQGNTTDPRPGFQSLSLKVQGQNLSSLNEQDDSDRSSSLLEPITETDNDIEGDIFESQDGPGLEAPPTPVGDQQEQAEDEQEVPGSAPTSSKKARSTSTILLRFSHPTEANRPAQQVAVNDASIIETIFSDGTVKHQVELTKLLPKAIANSSPMKADRAGRFSRPGVHHPEDVMSVGTVAQHLEGTATKLPNLSFQTGNRVTLVDHGDVFGCELFFQPSTHAPATAPIVLNAQSTSAFTGVPPPLTSLTGAGSDLPLEIAQARREVQAQAHENILPKRAQESTPHFLAFLREFAQQDGGLATERNTTAGQARRSNSQFMPFFNKFKVFNTDFVAPAWVTSAGWEQYRNCTFTQLHIISSAKRSSTSTRTNMSLFKKARRIPGDIGDWVKSPLPPPREDSDDSDGHEDESPFETMPLHEFHDMVKEEYEEQQGKKLGKSTGHSKSKKSKGSSSKASSSRTSKRRRSRSRDVESDEDRKRKKKEGKRRQTSANLDDDSNDEQSYSGNEHHTSEHRHTRRRE</sequence>
<accession>A0AAD6SVX5</accession>
<feature type="compositionally biased region" description="Basic residues" evidence="1">
    <location>
        <begin position="589"/>
        <end position="599"/>
    </location>
</feature>
<dbReference type="Proteomes" id="UP001218188">
    <property type="component" value="Unassembled WGS sequence"/>
</dbReference>
<reference evidence="2" key="1">
    <citation type="submission" date="2023-03" db="EMBL/GenBank/DDBJ databases">
        <title>Massive genome expansion in bonnet fungi (Mycena s.s.) driven by repeated elements and novel gene families across ecological guilds.</title>
        <authorList>
            <consortium name="Lawrence Berkeley National Laboratory"/>
            <person name="Harder C.B."/>
            <person name="Miyauchi S."/>
            <person name="Viragh M."/>
            <person name="Kuo A."/>
            <person name="Thoen E."/>
            <person name="Andreopoulos B."/>
            <person name="Lu D."/>
            <person name="Skrede I."/>
            <person name="Drula E."/>
            <person name="Henrissat B."/>
            <person name="Morin E."/>
            <person name="Kohler A."/>
            <person name="Barry K."/>
            <person name="LaButti K."/>
            <person name="Morin E."/>
            <person name="Salamov A."/>
            <person name="Lipzen A."/>
            <person name="Mereny Z."/>
            <person name="Hegedus B."/>
            <person name="Baldrian P."/>
            <person name="Stursova M."/>
            <person name="Weitz H."/>
            <person name="Taylor A."/>
            <person name="Grigoriev I.V."/>
            <person name="Nagy L.G."/>
            <person name="Martin F."/>
            <person name="Kauserud H."/>
        </authorList>
    </citation>
    <scope>NUCLEOTIDE SEQUENCE</scope>
    <source>
        <strain evidence="2">CBHHK200</strain>
    </source>
</reference>
<feature type="compositionally biased region" description="Basic residues" evidence="1">
    <location>
        <begin position="546"/>
        <end position="560"/>
    </location>
</feature>
<evidence type="ECO:0000313" key="2">
    <source>
        <dbReference type="EMBL" id="KAJ7034679.1"/>
    </source>
</evidence>
<organism evidence="2 3">
    <name type="scientific">Mycena alexandri</name>
    <dbReference type="NCBI Taxonomy" id="1745969"/>
    <lineage>
        <taxon>Eukaryota</taxon>
        <taxon>Fungi</taxon>
        <taxon>Dikarya</taxon>
        <taxon>Basidiomycota</taxon>
        <taxon>Agaricomycotina</taxon>
        <taxon>Agaricomycetes</taxon>
        <taxon>Agaricomycetidae</taxon>
        <taxon>Agaricales</taxon>
        <taxon>Marasmiineae</taxon>
        <taxon>Mycenaceae</taxon>
        <taxon>Mycena</taxon>
    </lineage>
</organism>
<proteinExistence type="predicted"/>
<feature type="region of interest" description="Disordered" evidence="1">
    <location>
        <begin position="136"/>
        <end position="209"/>
    </location>
</feature>
<keyword evidence="3" id="KW-1185">Reference proteome</keyword>
<feature type="compositionally biased region" description="Low complexity" evidence="1">
    <location>
        <begin position="561"/>
        <end position="570"/>
    </location>
</feature>
<gene>
    <name evidence="2" type="ORF">C8F04DRAFT_1347589</name>
</gene>
<protein>
    <submittedName>
        <fullName evidence="2">Uncharacterized protein</fullName>
    </submittedName>
</protein>
<evidence type="ECO:0000313" key="3">
    <source>
        <dbReference type="Proteomes" id="UP001218188"/>
    </source>
</evidence>
<feature type="compositionally biased region" description="Basic residues" evidence="1">
    <location>
        <begin position="622"/>
        <end position="631"/>
    </location>
</feature>
<feature type="compositionally biased region" description="Acidic residues" evidence="1">
    <location>
        <begin position="156"/>
        <end position="168"/>
    </location>
</feature>
<name>A0AAD6SVX5_9AGAR</name>
<feature type="compositionally biased region" description="Basic and acidic residues" evidence="1">
    <location>
        <begin position="579"/>
        <end position="588"/>
    </location>
</feature>
<evidence type="ECO:0000256" key="1">
    <source>
        <dbReference type="SAM" id="MobiDB-lite"/>
    </source>
</evidence>